<protein>
    <submittedName>
        <fullName evidence="1">(spotted green pufferfish) hypothetical protein</fullName>
    </submittedName>
</protein>
<reference evidence="1" key="2">
    <citation type="submission" date="2004-02" db="EMBL/GenBank/DDBJ databases">
        <authorList>
            <consortium name="Genoscope"/>
            <consortium name="Whitehead Institute Centre for Genome Research"/>
        </authorList>
    </citation>
    <scope>NUCLEOTIDE SEQUENCE</scope>
</reference>
<comment type="caution">
    <text evidence="1">The sequence shown here is derived from an EMBL/GenBank/DDBJ whole genome shotgun (WGS) entry which is preliminary data.</text>
</comment>
<dbReference type="EMBL" id="CAAE01015016">
    <property type="protein sequence ID" value="CAG10194.1"/>
    <property type="molecule type" value="Genomic_DNA"/>
</dbReference>
<organism evidence="1">
    <name type="scientific">Tetraodon nigroviridis</name>
    <name type="common">Spotted green pufferfish</name>
    <name type="synonym">Chelonodon nigroviridis</name>
    <dbReference type="NCBI Taxonomy" id="99883"/>
    <lineage>
        <taxon>Eukaryota</taxon>
        <taxon>Metazoa</taxon>
        <taxon>Chordata</taxon>
        <taxon>Craniata</taxon>
        <taxon>Vertebrata</taxon>
        <taxon>Euteleostomi</taxon>
        <taxon>Actinopterygii</taxon>
        <taxon>Neopterygii</taxon>
        <taxon>Teleostei</taxon>
        <taxon>Neoteleostei</taxon>
        <taxon>Acanthomorphata</taxon>
        <taxon>Eupercaria</taxon>
        <taxon>Tetraodontiformes</taxon>
        <taxon>Tetradontoidea</taxon>
        <taxon>Tetraodontidae</taxon>
        <taxon>Tetraodon</taxon>
    </lineage>
</organism>
<proteinExistence type="predicted"/>
<gene>
    <name evidence="1" type="ORF">GSTENG00031756001</name>
</gene>
<dbReference type="AlphaFoldDB" id="Q4RN38"/>
<evidence type="ECO:0000313" key="1">
    <source>
        <dbReference type="EMBL" id="CAG10194.1"/>
    </source>
</evidence>
<accession>Q4RN38</accession>
<sequence length="69" mass="8025">MRVSHSKTEYMCLNERHPSGRLRLQRKEIKKVEDFKYLGSPVQSNGEYGKELGFDRKWSTAKAGRHNGT</sequence>
<reference evidence="1" key="1">
    <citation type="journal article" date="2004" name="Nature">
        <title>Genome duplication in the teleost fish Tetraodon nigroviridis reveals the early vertebrate proto-karyotype.</title>
        <authorList>
            <person name="Jaillon O."/>
            <person name="Aury J.-M."/>
            <person name="Brunet F."/>
            <person name="Petit J.-L."/>
            <person name="Stange-Thomann N."/>
            <person name="Mauceli E."/>
            <person name="Bouneau L."/>
            <person name="Fischer C."/>
            <person name="Ozouf-Costaz C."/>
            <person name="Bernot A."/>
            <person name="Nicaud S."/>
            <person name="Jaffe D."/>
            <person name="Fisher S."/>
            <person name="Lutfalla G."/>
            <person name="Dossat C."/>
            <person name="Segurens B."/>
            <person name="Dasilva C."/>
            <person name="Salanoubat M."/>
            <person name="Levy M."/>
            <person name="Boudet N."/>
            <person name="Castellano S."/>
            <person name="Anthouard V."/>
            <person name="Jubin C."/>
            <person name="Castelli V."/>
            <person name="Katinka M."/>
            <person name="Vacherie B."/>
            <person name="Biemont C."/>
            <person name="Skalli Z."/>
            <person name="Cattolico L."/>
            <person name="Poulain J."/>
            <person name="De Berardinis V."/>
            <person name="Cruaud C."/>
            <person name="Duprat S."/>
            <person name="Brottier P."/>
            <person name="Coutanceau J.-P."/>
            <person name="Gouzy J."/>
            <person name="Parra G."/>
            <person name="Lardier G."/>
            <person name="Chapple C."/>
            <person name="McKernan K.J."/>
            <person name="McEwan P."/>
            <person name="Bosak S."/>
            <person name="Kellis M."/>
            <person name="Volff J.-N."/>
            <person name="Guigo R."/>
            <person name="Zody M.C."/>
            <person name="Mesirov J."/>
            <person name="Lindblad-Toh K."/>
            <person name="Birren B."/>
            <person name="Nusbaum C."/>
            <person name="Kahn D."/>
            <person name="Robinson-Rechavi M."/>
            <person name="Laudet V."/>
            <person name="Schachter V."/>
            <person name="Quetier F."/>
            <person name="Saurin W."/>
            <person name="Scarpelli C."/>
            <person name="Wincker P."/>
            <person name="Lander E.S."/>
            <person name="Weissenbach J."/>
            <person name="Roest Crollius H."/>
        </authorList>
    </citation>
    <scope>NUCLEOTIDE SEQUENCE [LARGE SCALE GENOMIC DNA]</scope>
</reference>
<dbReference type="KEGG" id="tng:GSTEN00031756G001"/>
<name>Q4RN38_TETNG</name>